<dbReference type="GO" id="GO:0005975">
    <property type="term" value="P:carbohydrate metabolic process"/>
    <property type="evidence" value="ECO:0007669"/>
    <property type="project" value="TreeGrafter"/>
</dbReference>
<evidence type="ECO:0000313" key="3">
    <source>
        <dbReference type="EMBL" id="OQM50988.1"/>
    </source>
</evidence>
<dbReference type="Gene3D" id="2.60.120.260">
    <property type="entry name" value="Galactose-binding domain-like"/>
    <property type="match status" value="1"/>
</dbReference>
<protein>
    <recommendedName>
        <fullName evidence="2">Sialate O-acetylesterase domain-containing protein</fullName>
    </recommendedName>
</protein>
<dbReference type="InterPro" id="IPR005181">
    <property type="entry name" value="SASA"/>
</dbReference>
<dbReference type="Gene3D" id="3.40.50.1110">
    <property type="entry name" value="SGNH hydrolase"/>
    <property type="match status" value="2"/>
</dbReference>
<feature type="domain" description="Sialate O-acetylesterase" evidence="2">
    <location>
        <begin position="95"/>
        <end position="202"/>
    </location>
</feature>
<dbReference type="PANTHER" id="PTHR22901:SF0">
    <property type="entry name" value="SIALATE O-ACETYLESTERASE"/>
    <property type="match status" value="1"/>
</dbReference>
<dbReference type="AlphaFoldDB" id="A0A1V8PQH6"/>
<dbReference type="GO" id="GO:0001681">
    <property type="term" value="F:sialate O-acetylesterase activity"/>
    <property type="evidence" value="ECO:0007669"/>
    <property type="project" value="InterPro"/>
</dbReference>
<name>A0A1V8PQH6_9BIFI</name>
<organism evidence="3 4">
    <name type="scientific">Bifidobacterium catenulatum</name>
    <dbReference type="NCBI Taxonomy" id="1686"/>
    <lineage>
        <taxon>Bacteria</taxon>
        <taxon>Bacillati</taxon>
        <taxon>Actinomycetota</taxon>
        <taxon>Actinomycetes</taxon>
        <taxon>Bifidobacteriales</taxon>
        <taxon>Bifidobacteriaceae</taxon>
        <taxon>Bifidobacterium</taxon>
    </lineage>
</organism>
<dbReference type="InterPro" id="IPR039329">
    <property type="entry name" value="SIAE"/>
</dbReference>
<dbReference type="Proteomes" id="UP000192666">
    <property type="component" value="Unassembled WGS sequence"/>
</dbReference>
<reference evidence="3 4" key="1">
    <citation type="submission" date="2017-03" db="EMBL/GenBank/DDBJ databases">
        <title>Maternal inheritance of bifidobacteria.</title>
        <authorList>
            <person name="Lugli G.A."/>
            <person name="Duranti S."/>
            <person name="Milani C."/>
            <person name="Mancabelli L."/>
        </authorList>
    </citation>
    <scope>NUCLEOTIDE SEQUENCE [LARGE SCALE GENOMIC DNA]</scope>
    <source>
        <strain evidence="3 4">1899B</strain>
    </source>
</reference>
<dbReference type="EMBL" id="NAQA01000003">
    <property type="protein sequence ID" value="OQM50988.1"/>
    <property type="molecule type" value="Genomic_DNA"/>
</dbReference>
<evidence type="ECO:0000256" key="1">
    <source>
        <dbReference type="ARBA" id="ARBA00022801"/>
    </source>
</evidence>
<evidence type="ECO:0000313" key="4">
    <source>
        <dbReference type="Proteomes" id="UP000192666"/>
    </source>
</evidence>
<dbReference type="Pfam" id="PF03629">
    <property type="entry name" value="SASA"/>
    <property type="match status" value="2"/>
</dbReference>
<sequence length="630" mass="69385">MTTMNEGQDTVTLSPLFGEGGVLQSGDPLRIWGTGRPCSQVRITITDRSADAVVGDDGAWVVQLGPLEPGGPYRLEVRVDGGDEPVIAHDVYAGEVFICAGQSNMEYQMEFLRWRYPSEYTHEPDPLLRHCKVPVRFDFHGPRRDFDEPVRWVGAAPDTLDEFTGVGYFFGRMVRAWLGVPVGLLNITLGGSPIESWMDEETLAAWPKAFADLEPYRDDEVARTRSEQSIAAMNRWYEDLRVREAESRSEDLGHGTLELPAFLKDADPRLTGFRGVIHLRRTVTLPAYAAGQSAALHLGAMVDSDETFVNGVKVGQSEHQYLSRDYMVPEGVLKAGCNEIDVRLVVEHGTGRVTPGKHMHLDKGDDSYNLDGTWNYAIGACADTDCPGEDFVRWKPLGLYNGMTATCAGYTARAALWYQGESNTGDVADDYGRMLAAMIGCWRRAWGQERLPFLIVQLPVFSIDGVEDGGWPLVRKHQWEASGLIEDVATVVALDAGNWNDLHPWNKSVVADRLFAAAQRLVYGKDDAPRSPESIDVRLADGRLTITFDDGTGDCGLDTLDGADPGEFELVWEDGSRQAVPASIDGNTVVIAVPWRRPTAVRYAWRNAPNRGLLCGSNGLPVPPFAEPIA</sequence>
<feature type="domain" description="Sialate O-acetylesterase" evidence="2">
    <location>
        <begin position="399"/>
        <end position="497"/>
    </location>
</feature>
<dbReference type="SUPFAM" id="SSF52266">
    <property type="entry name" value="SGNH hydrolase"/>
    <property type="match status" value="1"/>
</dbReference>
<evidence type="ECO:0000259" key="2">
    <source>
        <dbReference type="Pfam" id="PF03629"/>
    </source>
</evidence>
<dbReference type="InterPro" id="IPR036514">
    <property type="entry name" value="SGNH_hydro_sf"/>
</dbReference>
<dbReference type="InterPro" id="IPR008979">
    <property type="entry name" value="Galactose-bd-like_sf"/>
</dbReference>
<keyword evidence="1" id="KW-0378">Hydrolase</keyword>
<accession>A0A1V8PQH6</accession>
<dbReference type="PANTHER" id="PTHR22901">
    <property type="entry name" value="SIALATE O-ACETYLESTERASE"/>
    <property type="match status" value="1"/>
</dbReference>
<gene>
    <name evidence="3" type="ORF">B5782_0935</name>
</gene>
<dbReference type="SUPFAM" id="SSF49785">
    <property type="entry name" value="Galactose-binding domain-like"/>
    <property type="match status" value="1"/>
</dbReference>
<proteinExistence type="predicted"/>
<comment type="caution">
    <text evidence="3">The sequence shown here is derived from an EMBL/GenBank/DDBJ whole genome shotgun (WGS) entry which is preliminary data.</text>
</comment>